<feature type="non-terminal residue" evidence="1">
    <location>
        <position position="1"/>
    </location>
</feature>
<evidence type="ECO:0000313" key="2">
    <source>
        <dbReference type="Proteomes" id="UP000298313"/>
    </source>
</evidence>
<keyword evidence="2" id="KW-1185">Reference proteome</keyword>
<evidence type="ECO:0000313" key="1">
    <source>
        <dbReference type="EMBL" id="TFD83762.1"/>
    </source>
</evidence>
<protein>
    <submittedName>
        <fullName evidence="1">Thiamine phosphate synthase</fullName>
    </submittedName>
</protein>
<name>A0A4R9BGB0_9MICO</name>
<organism evidence="1 2">
    <name type="scientific">Cryobacterium fucosi</name>
    <dbReference type="NCBI Taxonomy" id="1259157"/>
    <lineage>
        <taxon>Bacteria</taxon>
        <taxon>Bacillati</taxon>
        <taxon>Actinomycetota</taxon>
        <taxon>Actinomycetes</taxon>
        <taxon>Micrococcales</taxon>
        <taxon>Microbacteriaceae</taxon>
        <taxon>Cryobacterium</taxon>
    </lineage>
</organism>
<proteinExistence type="predicted"/>
<dbReference type="AlphaFoldDB" id="A0A4R9BGB0"/>
<reference evidence="1 2" key="1">
    <citation type="submission" date="2019-03" db="EMBL/GenBank/DDBJ databases">
        <title>Genomics of glacier-inhabiting Cryobacterium strains.</title>
        <authorList>
            <person name="Liu Q."/>
            <person name="Xin Y.-H."/>
        </authorList>
    </citation>
    <scope>NUCLEOTIDE SEQUENCE [LARGE SCALE GENOMIC DNA]</scope>
    <source>
        <strain evidence="1 2">Hh4</strain>
    </source>
</reference>
<gene>
    <name evidence="1" type="ORF">E3T48_00115</name>
</gene>
<dbReference type="EMBL" id="SOHH01000005">
    <property type="protein sequence ID" value="TFD83762.1"/>
    <property type="molecule type" value="Genomic_DNA"/>
</dbReference>
<dbReference type="Proteomes" id="UP000298313">
    <property type="component" value="Unassembled WGS sequence"/>
</dbReference>
<comment type="caution">
    <text evidence="1">The sequence shown here is derived from an EMBL/GenBank/DDBJ whole genome shotgun (WGS) entry which is preliminary data.</text>
</comment>
<accession>A0A4R9BGB0</accession>
<sequence length="30" mass="2717">GLAVVSAICAADDPAGATRAFAAAWAGAAA</sequence>